<keyword evidence="2" id="KW-0238">DNA-binding</keyword>
<evidence type="ECO:0000256" key="3">
    <source>
        <dbReference type="ARBA" id="ARBA00023163"/>
    </source>
</evidence>
<dbReference type="InterPro" id="IPR035472">
    <property type="entry name" value="RpiR-like_SIS"/>
</dbReference>
<sequence length="295" mass="32491">MNDTNVSNIVLERLSREWEALTPEAQKAARYVLENPRDVGVSSVREIAEAAKVKPNTFVRMARQVGFEGYDDFREPFREAIRRGTVSFPDRARWLQDIAASGALGQLFADQVGSAIRNIEETFAGIDEAAMEVAAKAIWASRKVFVLGVGVNNSNARNFTYLASTGMRDFNAIPKPGSTAADDLAWADERDVVIAITCHPYRTEVVEAVNVAREQGIKVIGISDSPASPIIRGSEHGFVVAADTPQFFPSSVSTIALLETLLSFVIAVASPKIVERVEKFHKRRHQLGIYQEEPE</sequence>
<dbReference type="AlphaFoldDB" id="A0A1X7A194"/>
<dbReference type="SUPFAM" id="SSF46689">
    <property type="entry name" value="Homeodomain-like"/>
    <property type="match status" value="1"/>
</dbReference>
<dbReference type="InterPro" id="IPR036388">
    <property type="entry name" value="WH-like_DNA-bd_sf"/>
</dbReference>
<dbReference type="Gene3D" id="1.10.10.10">
    <property type="entry name" value="Winged helix-like DNA-binding domain superfamily/Winged helix DNA-binding domain"/>
    <property type="match status" value="1"/>
</dbReference>
<dbReference type="InterPro" id="IPR009057">
    <property type="entry name" value="Homeodomain-like_sf"/>
</dbReference>
<feature type="domain" description="SIS" evidence="5">
    <location>
        <begin position="134"/>
        <end position="279"/>
    </location>
</feature>
<evidence type="ECO:0000256" key="2">
    <source>
        <dbReference type="ARBA" id="ARBA00023125"/>
    </source>
</evidence>
<dbReference type="GO" id="GO:0003700">
    <property type="term" value="F:DNA-binding transcription factor activity"/>
    <property type="evidence" value="ECO:0007669"/>
    <property type="project" value="InterPro"/>
</dbReference>
<evidence type="ECO:0000259" key="5">
    <source>
        <dbReference type="PROSITE" id="PS51464"/>
    </source>
</evidence>
<evidence type="ECO:0000256" key="1">
    <source>
        <dbReference type="ARBA" id="ARBA00023015"/>
    </source>
</evidence>
<accession>A0A1X7A194</accession>
<organism evidence="6 7">
    <name type="scientific">Roseovarius albus</name>
    <dbReference type="NCBI Taxonomy" id="1247867"/>
    <lineage>
        <taxon>Bacteria</taxon>
        <taxon>Pseudomonadati</taxon>
        <taxon>Pseudomonadota</taxon>
        <taxon>Alphaproteobacteria</taxon>
        <taxon>Rhodobacterales</taxon>
        <taxon>Roseobacteraceae</taxon>
        <taxon>Roseovarius</taxon>
    </lineage>
</organism>
<dbReference type="Proteomes" id="UP000193061">
    <property type="component" value="Unassembled WGS sequence"/>
</dbReference>
<dbReference type="GO" id="GO:0003677">
    <property type="term" value="F:DNA binding"/>
    <property type="evidence" value="ECO:0007669"/>
    <property type="project" value="UniProtKB-KW"/>
</dbReference>
<dbReference type="InterPro" id="IPR047640">
    <property type="entry name" value="RpiR-like"/>
</dbReference>
<gene>
    <name evidence="6" type="primary">ybbH_2</name>
    <name evidence="6" type="ORF">ROA7450_03600</name>
</gene>
<dbReference type="EMBL" id="FWFX01000014">
    <property type="protein sequence ID" value="SLN67379.1"/>
    <property type="molecule type" value="Genomic_DNA"/>
</dbReference>
<dbReference type="InterPro" id="IPR001347">
    <property type="entry name" value="SIS_dom"/>
</dbReference>
<dbReference type="RefSeq" id="WP_085807266.1">
    <property type="nucleotide sequence ID" value="NZ_FWFX01000014.1"/>
</dbReference>
<keyword evidence="1" id="KW-0805">Transcription regulation</keyword>
<dbReference type="InterPro" id="IPR000281">
    <property type="entry name" value="HTH_RpiR"/>
</dbReference>
<dbReference type="PROSITE" id="PS51464">
    <property type="entry name" value="SIS"/>
    <property type="match status" value="1"/>
</dbReference>
<evidence type="ECO:0000259" key="4">
    <source>
        <dbReference type="PROSITE" id="PS51071"/>
    </source>
</evidence>
<dbReference type="Pfam" id="PF01418">
    <property type="entry name" value="HTH_6"/>
    <property type="match status" value="1"/>
</dbReference>
<reference evidence="6 7" key="1">
    <citation type="submission" date="2017-03" db="EMBL/GenBank/DDBJ databases">
        <authorList>
            <person name="Afonso C.L."/>
            <person name="Miller P.J."/>
            <person name="Scott M.A."/>
            <person name="Spackman E."/>
            <person name="Goraichik I."/>
            <person name="Dimitrov K.M."/>
            <person name="Suarez D.L."/>
            <person name="Swayne D.E."/>
        </authorList>
    </citation>
    <scope>NUCLEOTIDE SEQUENCE [LARGE SCALE GENOMIC DNA]</scope>
    <source>
        <strain evidence="6 7">CECT 7450</strain>
    </source>
</reference>
<evidence type="ECO:0000313" key="7">
    <source>
        <dbReference type="Proteomes" id="UP000193061"/>
    </source>
</evidence>
<dbReference type="Gene3D" id="3.40.50.10490">
    <property type="entry name" value="Glucose-6-phosphate isomerase like protein, domain 1"/>
    <property type="match status" value="1"/>
</dbReference>
<dbReference type="InterPro" id="IPR046348">
    <property type="entry name" value="SIS_dom_sf"/>
</dbReference>
<keyword evidence="7" id="KW-1185">Reference proteome</keyword>
<dbReference type="GO" id="GO:1901135">
    <property type="term" value="P:carbohydrate derivative metabolic process"/>
    <property type="evidence" value="ECO:0007669"/>
    <property type="project" value="InterPro"/>
</dbReference>
<keyword evidence="3" id="KW-0804">Transcription</keyword>
<name>A0A1X7A194_9RHOB</name>
<dbReference type="PANTHER" id="PTHR30514">
    <property type="entry name" value="GLUCOKINASE"/>
    <property type="match status" value="1"/>
</dbReference>
<dbReference type="GO" id="GO:0097367">
    <property type="term" value="F:carbohydrate derivative binding"/>
    <property type="evidence" value="ECO:0007669"/>
    <property type="project" value="InterPro"/>
</dbReference>
<feature type="domain" description="HTH rpiR-type" evidence="4">
    <location>
        <begin position="8"/>
        <end position="84"/>
    </location>
</feature>
<evidence type="ECO:0000313" key="6">
    <source>
        <dbReference type="EMBL" id="SLN67379.1"/>
    </source>
</evidence>
<dbReference type="Pfam" id="PF01380">
    <property type="entry name" value="SIS"/>
    <property type="match status" value="1"/>
</dbReference>
<dbReference type="OrthoDB" id="9814676at2"/>
<protein>
    <submittedName>
        <fullName evidence="6">Putative HTH-type transcriptional regulator YbbH</fullName>
    </submittedName>
</protein>
<dbReference type="CDD" id="cd05013">
    <property type="entry name" value="SIS_RpiR"/>
    <property type="match status" value="1"/>
</dbReference>
<proteinExistence type="predicted"/>
<dbReference type="PANTHER" id="PTHR30514:SF18">
    <property type="entry name" value="RPIR-FAMILY TRANSCRIPTIONAL REGULATOR"/>
    <property type="match status" value="1"/>
</dbReference>
<dbReference type="PROSITE" id="PS51071">
    <property type="entry name" value="HTH_RPIR"/>
    <property type="match status" value="1"/>
</dbReference>
<dbReference type="SUPFAM" id="SSF53697">
    <property type="entry name" value="SIS domain"/>
    <property type="match status" value="1"/>
</dbReference>